<dbReference type="PROSITE" id="PS50943">
    <property type="entry name" value="HTH_CROC1"/>
    <property type="match status" value="1"/>
</dbReference>
<dbReference type="Gene3D" id="1.10.260.40">
    <property type="entry name" value="lambda repressor-like DNA-binding domains"/>
    <property type="match status" value="1"/>
</dbReference>
<organism evidence="2 3">
    <name type="scientific">Thermomonospora umbrina</name>
    <dbReference type="NCBI Taxonomy" id="111806"/>
    <lineage>
        <taxon>Bacteria</taxon>
        <taxon>Bacillati</taxon>
        <taxon>Actinomycetota</taxon>
        <taxon>Actinomycetes</taxon>
        <taxon>Streptosporangiales</taxon>
        <taxon>Thermomonosporaceae</taxon>
        <taxon>Thermomonospora</taxon>
    </lineage>
</organism>
<dbReference type="OrthoDB" id="3355929at2"/>
<keyword evidence="3" id="KW-1185">Reference proteome</keyword>
<dbReference type="InterPro" id="IPR043917">
    <property type="entry name" value="DUF5753"/>
</dbReference>
<evidence type="ECO:0000259" key="1">
    <source>
        <dbReference type="PROSITE" id="PS50943"/>
    </source>
</evidence>
<dbReference type="Pfam" id="PF13560">
    <property type="entry name" value="HTH_31"/>
    <property type="match status" value="1"/>
</dbReference>
<dbReference type="InterPro" id="IPR010982">
    <property type="entry name" value="Lambda_DNA-bd_dom_sf"/>
</dbReference>
<dbReference type="CDD" id="cd00093">
    <property type="entry name" value="HTH_XRE"/>
    <property type="match status" value="1"/>
</dbReference>
<dbReference type="InterPro" id="IPR001387">
    <property type="entry name" value="Cro/C1-type_HTH"/>
</dbReference>
<comment type="caution">
    <text evidence="2">The sequence shown here is derived from an EMBL/GenBank/DDBJ whole genome shotgun (WGS) entry which is preliminary data.</text>
</comment>
<proteinExistence type="predicted"/>
<accession>A0A3D9SP62</accession>
<evidence type="ECO:0000313" key="3">
    <source>
        <dbReference type="Proteomes" id="UP000256661"/>
    </source>
</evidence>
<gene>
    <name evidence="2" type="ORF">DFJ69_3162</name>
</gene>
<dbReference type="Pfam" id="PF19054">
    <property type="entry name" value="DUF5753"/>
    <property type="match status" value="1"/>
</dbReference>
<evidence type="ECO:0000313" key="2">
    <source>
        <dbReference type="EMBL" id="REE97688.1"/>
    </source>
</evidence>
<protein>
    <submittedName>
        <fullName evidence="2">Helix-turn-helix protein</fullName>
    </submittedName>
</protein>
<dbReference type="AlphaFoldDB" id="A0A3D9SP62"/>
<dbReference type="RefSeq" id="WP_116023148.1">
    <property type="nucleotide sequence ID" value="NZ_QTTT01000001.1"/>
</dbReference>
<reference evidence="2 3" key="1">
    <citation type="submission" date="2018-08" db="EMBL/GenBank/DDBJ databases">
        <title>Sequencing the genomes of 1000 actinobacteria strains.</title>
        <authorList>
            <person name="Klenk H.-P."/>
        </authorList>
    </citation>
    <scope>NUCLEOTIDE SEQUENCE [LARGE SCALE GENOMIC DNA]</scope>
    <source>
        <strain evidence="2 3">DSM 43927</strain>
    </source>
</reference>
<sequence length="271" mass="29560">MATAESLDPHTSMAHLIAVHLRRQREQHEMSGAALADFLGVHRSSVARMEAGTIALNERHATKIDKAWGTGGIFLALVKTAKGQHNNEWFKERTDKESRATTLRLWQLSWVHGMFQTEDYARAQFQAAGLRDVEANIATRMSRQRLLDRDPPPMIFALMDQGVIEQPVGGPAVMRAQLAHLVAMAALPNVVMRVVPRSAGAHVGRDGSFEVISIAGVGGSDTAYADANVAGRLVTDVAEVDSFHILFDRIGSIALPTTSSLDLIKETMEAM</sequence>
<dbReference type="GO" id="GO:0003677">
    <property type="term" value="F:DNA binding"/>
    <property type="evidence" value="ECO:0007669"/>
    <property type="project" value="InterPro"/>
</dbReference>
<dbReference type="EMBL" id="QTTT01000001">
    <property type="protein sequence ID" value="REE97688.1"/>
    <property type="molecule type" value="Genomic_DNA"/>
</dbReference>
<name>A0A3D9SP62_9ACTN</name>
<dbReference type="Proteomes" id="UP000256661">
    <property type="component" value="Unassembled WGS sequence"/>
</dbReference>
<feature type="domain" description="HTH cro/C1-type" evidence="1">
    <location>
        <begin position="21"/>
        <end position="52"/>
    </location>
</feature>
<dbReference type="SUPFAM" id="SSF47413">
    <property type="entry name" value="lambda repressor-like DNA-binding domains"/>
    <property type="match status" value="1"/>
</dbReference>
<dbReference type="SMART" id="SM00530">
    <property type="entry name" value="HTH_XRE"/>
    <property type="match status" value="1"/>
</dbReference>